<proteinExistence type="evidence at transcript level"/>
<sequence length="392" mass="45247">MDNKMMSFTEKSNFSQLVYEFNNCIKLQYNGELKLTIVKGQVYTFYYRLGRIVWATGGSHPFRRWRRLMAQYCPQIDIAQVRSQLINLSIDYWDYRVLETLYSQQKINREQVNTITETTINELLFDLIQQAKYSEIHYERQQQIILNSPMNFTNVQMALQEVQQLWQAWSAAGLAKFSPNLAPIVCQPEELQQQVNPQIYQKFTSLLSGKHTLRDLAIKLKQNVLPVTRSLLPFILKGVIELVEVPDLPMLQLVHGKNYSSSPPHAPKPPLVACIDDSPQVCQMLEQMLVTNGFRCLKIQDPIQALPNLIQNKPDLIFLDLIMPVINGYEMCTQIRRISAFTNTPIIILTSQDGLLDRIRTRVTGATEFMSKPITVDKIMALIRKYLHPAIN</sequence>
<evidence type="ECO:0000256" key="2">
    <source>
        <dbReference type="PIRNR" id="PIRNR005897"/>
    </source>
</evidence>
<name>A0A2N6K0Y7_FISMU</name>
<gene>
    <name evidence="5" type="ORF">CEN44_16430</name>
</gene>
<evidence type="ECO:0000313" key="6">
    <source>
        <dbReference type="Proteomes" id="UP000235036"/>
    </source>
</evidence>
<keyword evidence="6" id="KW-1185">Reference proteome</keyword>
<evidence type="ECO:0000256" key="3">
    <source>
        <dbReference type="PROSITE-ProRule" id="PRU00169"/>
    </source>
</evidence>
<dbReference type="InterPro" id="IPR024186">
    <property type="entry name" value="Sig_transdc_resp-reg_PatA"/>
</dbReference>
<protein>
    <recommendedName>
        <fullName evidence="2">Protein PatA</fullName>
    </recommendedName>
</protein>
<comment type="function">
    <text evidence="2">Controls heterocyst pattern formation.</text>
</comment>
<keyword evidence="2" id="KW-0364">Heterocyst</keyword>
<dbReference type="GO" id="GO:0000160">
    <property type="term" value="P:phosphorelay signal transduction system"/>
    <property type="evidence" value="ECO:0007669"/>
    <property type="project" value="UniProtKB-KW"/>
</dbReference>
<dbReference type="AlphaFoldDB" id="A0A2N6K0Y7"/>
<dbReference type="InterPro" id="IPR001789">
    <property type="entry name" value="Sig_transdc_resp-reg_receiver"/>
</dbReference>
<evidence type="ECO:0000313" key="5">
    <source>
        <dbReference type="EMBL" id="PLZ87943.1"/>
    </source>
</evidence>
<keyword evidence="2" id="KW-0902">Two-component regulatory system</keyword>
<dbReference type="PANTHER" id="PTHR44591:SF23">
    <property type="entry name" value="CHEY SUBFAMILY"/>
    <property type="match status" value="1"/>
</dbReference>
<dbReference type="PIRSF" id="PIRSF005897">
    <property type="entry name" value="RR_PatA"/>
    <property type="match status" value="1"/>
</dbReference>
<comment type="caution">
    <text evidence="5">The sequence shown here is derived from an EMBL/GenBank/DDBJ whole genome shotgun (WGS) entry which is preliminary data.</text>
</comment>
<accession>A0A2N6K0Y7</accession>
<dbReference type="GO" id="GO:0030428">
    <property type="term" value="C:cell septum"/>
    <property type="evidence" value="ECO:0007669"/>
    <property type="project" value="UniProtKB-SubCell"/>
</dbReference>
<dbReference type="SUPFAM" id="SSF52172">
    <property type="entry name" value="CheY-like"/>
    <property type="match status" value="1"/>
</dbReference>
<dbReference type="SMART" id="SM00448">
    <property type="entry name" value="REC"/>
    <property type="match status" value="1"/>
</dbReference>
<dbReference type="Proteomes" id="UP000235036">
    <property type="component" value="Unassembled WGS sequence"/>
</dbReference>
<organism evidence="5 6">
    <name type="scientific">Fischerella muscicola CCMEE 5323</name>
    <dbReference type="NCBI Taxonomy" id="2019572"/>
    <lineage>
        <taxon>Bacteria</taxon>
        <taxon>Bacillati</taxon>
        <taxon>Cyanobacteriota</taxon>
        <taxon>Cyanophyceae</taxon>
        <taxon>Nostocales</taxon>
        <taxon>Hapalosiphonaceae</taxon>
        <taxon>Fischerella</taxon>
    </lineage>
</organism>
<dbReference type="EMBL" id="NRQW01000368">
    <property type="protein sequence ID" value="PLZ87943.1"/>
    <property type="molecule type" value="Genomic_DNA"/>
</dbReference>
<comment type="induction">
    <text evidence="2">By nitrogen starvation.</text>
</comment>
<comment type="subcellular location">
    <subcellularLocation>
        <location evidence="2">Cell septum</location>
    </subcellularLocation>
</comment>
<evidence type="ECO:0000256" key="1">
    <source>
        <dbReference type="ARBA" id="ARBA00022553"/>
    </source>
</evidence>
<feature type="domain" description="Response regulatory" evidence="4">
    <location>
        <begin position="271"/>
        <end position="387"/>
    </location>
</feature>
<dbReference type="InterPro" id="IPR011006">
    <property type="entry name" value="CheY-like_superfamily"/>
</dbReference>
<dbReference type="PROSITE" id="PS50110">
    <property type="entry name" value="RESPONSE_REGULATORY"/>
    <property type="match status" value="1"/>
</dbReference>
<dbReference type="PANTHER" id="PTHR44591">
    <property type="entry name" value="STRESS RESPONSE REGULATOR PROTEIN 1"/>
    <property type="match status" value="1"/>
</dbReference>
<dbReference type="InterPro" id="IPR050595">
    <property type="entry name" value="Bact_response_regulator"/>
</dbReference>
<feature type="modified residue" description="4-aspartylphosphate" evidence="3">
    <location>
        <position position="320"/>
    </location>
</feature>
<dbReference type="Gene3D" id="3.40.50.2300">
    <property type="match status" value="1"/>
</dbReference>
<reference evidence="5 6" key="1">
    <citation type="submission" date="2017-08" db="EMBL/GenBank/DDBJ databases">
        <title>Genomes of Fischerella (Mastigocladus) sp. strains.</title>
        <authorList>
            <person name="Miller S.R."/>
        </authorList>
    </citation>
    <scope>NUCLEOTIDE SEQUENCE [LARGE SCALE GENOMIC DNA]</scope>
    <source>
        <strain evidence="5 6">CCMEE 5323</strain>
    </source>
</reference>
<keyword evidence="1 3" id="KW-0597">Phosphoprotein</keyword>
<dbReference type="Pfam" id="PF00072">
    <property type="entry name" value="Response_reg"/>
    <property type="match status" value="1"/>
</dbReference>
<evidence type="ECO:0000259" key="4">
    <source>
        <dbReference type="PROSITE" id="PS50110"/>
    </source>
</evidence>
<dbReference type="GO" id="GO:0043158">
    <property type="term" value="P:heterocyst development"/>
    <property type="evidence" value="ECO:0007669"/>
    <property type="project" value="UniProtKB-KW"/>
</dbReference>